<evidence type="ECO:0000256" key="1">
    <source>
        <dbReference type="SAM" id="SignalP"/>
    </source>
</evidence>
<gene>
    <name evidence="2" type="ORF">BDQ12DRAFT_710429</name>
</gene>
<protein>
    <recommendedName>
        <fullName evidence="4">Late embryogenesis abundant protein LEA-2 subgroup domain-containing protein</fullName>
    </recommendedName>
</protein>
<evidence type="ECO:0000313" key="3">
    <source>
        <dbReference type="Proteomes" id="UP000308652"/>
    </source>
</evidence>
<name>A0A5C3MBW1_9AGAR</name>
<dbReference type="Proteomes" id="UP000308652">
    <property type="component" value="Unassembled WGS sequence"/>
</dbReference>
<accession>A0A5C3MBW1</accession>
<proteinExistence type="predicted"/>
<feature type="chain" id="PRO_5022866275" description="Late embryogenesis abundant protein LEA-2 subgroup domain-containing protein" evidence="1">
    <location>
        <begin position="22"/>
        <end position="179"/>
    </location>
</feature>
<keyword evidence="1" id="KW-0732">Signal</keyword>
<dbReference type="OrthoDB" id="3251634at2759"/>
<reference evidence="2 3" key="1">
    <citation type="journal article" date="2019" name="Nat. Ecol. Evol.">
        <title>Megaphylogeny resolves global patterns of mushroom evolution.</title>
        <authorList>
            <person name="Varga T."/>
            <person name="Krizsan K."/>
            <person name="Foldi C."/>
            <person name="Dima B."/>
            <person name="Sanchez-Garcia M."/>
            <person name="Sanchez-Ramirez S."/>
            <person name="Szollosi G.J."/>
            <person name="Szarkandi J.G."/>
            <person name="Papp V."/>
            <person name="Albert L."/>
            <person name="Andreopoulos W."/>
            <person name="Angelini C."/>
            <person name="Antonin V."/>
            <person name="Barry K.W."/>
            <person name="Bougher N.L."/>
            <person name="Buchanan P."/>
            <person name="Buyck B."/>
            <person name="Bense V."/>
            <person name="Catcheside P."/>
            <person name="Chovatia M."/>
            <person name="Cooper J."/>
            <person name="Damon W."/>
            <person name="Desjardin D."/>
            <person name="Finy P."/>
            <person name="Geml J."/>
            <person name="Haridas S."/>
            <person name="Hughes K."/>
            <person name="Justo A."/>
            <person name="Karasinski D."/>
            <person name="Kautmanova I."/>
            <person name="Kiss B."/>
            <person name="Kocsube S."/>
            <person name="Kotiranta H."/>
            <person name="LaButti K.M."/>
            <person name="Lechner B.E."/>
            <person name="Liimatainen K."/>
            <person name="Lipzen A."/>
            <person name="Lukacs Z."/>
            <person name="Mihaltcheva S."/>
            <person name="Morgado L.N."/>
            <person name="Niskanen T."/>
            <person name="Noordeloos M.E."/>
            <person name="Ohm R.A."/>
            <person name="Ortiz-Santana B."/>
            <person name="Ovrebo C."/>
            <person name="Racz N."/>
            <person name="Riley R."/>
            <person name="Savchenko A."/>
            <person name="Shiryaev A."/>
            <person name="Soop K."/>
            <person name="Spirin V."/>
            <person name="Szebenyi C."/>
            <person name="Tomsovsky M."/>
            <person name="Tulloss R.E."/>
            <person name="Uehling J."/>
            <person name="Grigoriev I.V."/>
            <person name="Vagvolgyi C."/>
            <person name="Papp T."/>
            <person name="Martin F.M."/>
            <person name="Miettinen O."/>
            <person name="Hibbett D.S."/>
            <person name="Nagy L.G."/>
        </authorList>
    </citation>
    <scope>NUCLEOTIDE SEQUENCE [LARGE SCALE GENOMIC DNA]</scope>
    <source>
        <strain evidence="2 3">CBS 166.37</strain>
    </source>
</reference>
<evidence type="ECO:0000313" key="2">
    <source>
        <dbReference type="EMBL" id="TFK42135.1"/>
    </source>
</evidence>
<sequence length="179" mass="18600">MARIGALFFALVGLLLVTVNGAAVPEAGSLPIPIGTIINLIGLGLVTKINAFITLESLEDNLISINFDVKNPLPIELTIDRVVSSAGINGTVFATFDHTFATPVVVPILGTKNSGTIDNVLLTQGATASLDIIPLGVLDLISTDVFIRAGTIFGKLGVPIPITGLKQKAVPTNYTLLLS</sequence>
<dbReference type="AlphaFoldDB" id="A0A5C3MBW1"/>
<organism evidence="2 3">
    <name type="scientific">Crucibulum laeve</name>
    <dbReference type="NCBI Taxonomy" id="68775"/>
    <lineage>
        <taxon>Eukaryota</taxon>
        <taxon>Fungi</taxon>
        <taxon>Dikarya</taxon>
        <taxon>Basidiomycota</taxon>
        <taxon>Agaricomycotina</taxon>
        <taxon>Agaricomycetes</taxon>
        <taxon>Agaricomycetidae</taxon>
        <taxon>Agaricales</taxon>
        <taxon>Agaricineae</taxon>
        <taxon>Nidulariaceae</taxon>
        <taxon>Crucibulum</taxon>
    </lineage>
</organism>
<feature type="signal peptide" evidence="1">
    <location>
        <begin position="1"/>
        <end position="21"/>
    </location>
</feature>
<keyword evidence="3" id="KW-1185">Reference proteome</keyword>
<evidence type="ECO:0008006" key="4">
    <source>
        <dbReference type="Google" id="ProtNLM"/>
    </source>
</evidence>
<dbReference type="EMBL" id="ML213593">
    <property type="protein sequence ID" value="TFK42135.1"/>
    <property type="molecule type" value="Genomic_DNA"/>
</dbReference>